<dbReference type="EMBL" id="CP108085">
    <property type="protein sequence ID" value="WUP73100.1"/>
    <property type="molecule type" value="Genomic_DNA"/>
</dbReference>
<dbReference type="Proteomes" id="UP001432011">
    <property type="component" value="Chromosome"/>
</dbReference>
<evidence type="ECO:0000313" key="1">
    <source>
        <dbReference type="EMBL" id="WUP73100.1"/>
    </source>
</evidence>
<sequence>MSAGTDKIIEDYTNTPEFPKLAQRISARRISQHFAPRSLPSSGQTKKVLPYRLAIGARGKLLGILYQDGYIEVWNLKNDSQVAHMQGQAPEIVNSLSPLESSLSISPDGTWLATGIAPVIALWDIRSGKLAHRIRTSFDKELEFTPDSHLLVIAADAAIFFLEMSSFHLYARNLSAGSKFLGFGSSVDIGFRKRDGAVVIGAEDLFVVLPKHDEVQIVHCGCGGIGTVSDDGERVVFTGGLVSEWDTTEEKEVSNWRPRYGSASAAYIHAKEIVVTGSSTSSLEHPSPVLEFFKHSTRQRVGEVSLSDNVGMTDGITFDEPSGLLIASYQDTRKIIVAYDVVK</sequence>
<accession>A0ABZ1SMT0</accession>
<reference evidence="1" key="1">
    <citation type="submission" date="2022-10" db="EMBL/GenBank/DDBJ databases">
        <title>The complete genomes of actinobacterial strains from the NBC collection.</title>
        <authorList>
            <person name="Joergensen T.S."/>
            <person name="Alvarez Arevalo M."/>
            <person name="Sterndorff E.B."/>
            <person name="Faurdal D."/>
            <person name="Vuksanovic O."/>
            <person name="Mourched A.-S."/>
            <person name="Charusanti P."/>
            <person name="Shaw S."/>
            <person name="Blin K."/>
            <person name="Weber T."/>
        </authorList>
    </citation>
    <scope>NUCLEOTIDE SEQUENCE</scope>
    <source>
        <strain evidence="1">NBC_00254</strain>
    </source>
</reference>
<proteinExistence type="predicted"/>
<dbReference type="SUPFAM" id="SSF50998">
    <property type="entry name" value="Quinoprotein alcohol dehydrogenase-like"/>
    <property type="match status" value="1"/>
</dbReference>
<keyword evidence="2" id="KW-1185">Reference proteome</keyword>
<evidence type="ECO:0008006" key="3">
    <source>
        <dbReference type="Google" id="ProtNLM"/>
    </source>
</evidence>
<gene>
    <name evidence="1" type="ORF">OG913_27280</name>
</gene>
<dbReference type="InterPro" id="IPR011047">
    <property type="entry name" value="Quinoprotein_ADH-like_sf"/>
</dbReference>
<evidence type="ECO:0000313" key="2">
    <source>
        <dbReference type="Proteomes" id="UP001432011"/>
    </source>
</evidence>
<protein>
    <recommendedName>
        <fullName evidence="3">WD40 repeat domain-containing protein</fullName>
    </recommendedName>
</protein>
<dbReference type="RefSeq" id="WP_328708698.1">
    <property type="nucleotide sequence ID" value="NZ_CP108085.1"/>
</dbReference>
<organism evidence="1 2">
    <name type="scientific">Microbispora hainanensis</name>
    <dbReference type="NCBI Taxonomy" id="568844"/>
    <lineage>
        <taxon>Bacteria</taxon>
        <taxon>Bacillati</taxon>
        <taxon>Actinomycetota</taxon>
        <taxon>Actinomycetes</taxon>
        <taxon>Streptosporangiales</taxon>
        <taxon>Streptosporangiaceae</taxon>
        <taxon>Microbispora</taxon>
    </lineage>
</organism>
<name>A0ABZ1SMT0_9ACTN</name>
<dbReference type="Gene3D" id="2.130.10.10">
    <property type="entry name" value="YVTN repeat-like/Quinoprotein amine dehydrogenase"/>
    <property type="match status" value="1"/>
</dbReference>
<dbReference type="InterPro" id="IPR015943">
    <property type="entry name" value="WD40/YVTN_repeat-like_dom_sf"/>
</dbReference>